<feature type="transmembrane region" description="Helical" evidence="10">
    <location>
        <begin position="173"/>
        <end position="194"/>
    </location>
</feature>
<feature type="transmembrane region" description="Helical" evidence="10">
    <location>
        <begin position="21"/>
        <end position="39"/>
    </location>
</feature>
<sequence>MEKYLRPIVLAFKTPELRRKILFTAFIFLIFRIFAHIPVPGVNVEKLKALFAQSEFLGLLDIFSGGTLANFSVMAIGLNPYINASIILQLLTIVFPKLEELQKEGEFGREKINQYTRFLTIPLACLQSLGMYALLKNQGIIESLSPLLLVSLITTMAAGTVLLMWFGELISEFGIGNGISVLIFAGIVGRLPVFFGQTLSLVTQELMANIGIFAVISFLVIASIVFINEAVRQVPVTYAKRVRGNKLYGGATTYLPLRLNQAGVIPIIFAVSIVLIPQLAGQFLAQLPNKALAGFASGLASLFASNGIVYNATYFFLVIGFTYFYTAITFNPQKISGEIQKYGGFIPGIRPGTPTANYLNYILTRITLAGALFLGLVAILPAIGRQVTGVSALTIGGTSILIVVSVVLETVKQIEAQLVMRNYEGFLK</sequence>
<reference evidence="14 15" key="1">
    <citation type="journal article" date="2016" name="Nat. Commun.">
        <title>Thousands of microbial genomes shed light on interconnected biogeochemical processes in an aquifer system.</title>
        <authorList>
            <person name="Anantharaman K."/>
            <person name="Brown C.T."/>
            <person name="Hug L.A."/>
            <person name="Sharon I."/>
            <person name="Castelle C.J."/>
            <person name="Probst A.J."/>
            <person name="Thomas B.C."/>
            <person name="Singh A."/>
            <person name="Wilkins M.J."/>
            <person name="Karaoz U."/>
            <person name="Brodie E.L."/>
            <person name="Williams K.H."/>
            <person name="Hubbard S.S."/>
            <person name="Banfield J.F."/>
        </authorList>
    </citation>
    <scope>NUCLEOTIDE SEQUENCE [LARGE SCALE GENOMIC DNA]</scope>
</reference>
<dbReference type="HAMAP" id="MF_01465">
    <property type="entry name" value="SecY"/>
    <property type="match status" value="1"/>
</dbReference>
<dbReference type="NCBIfam" id="TIGR00967">
    <property type="entry name" value="3a0501s007"/>
    <property type="match status" value="1"/>
</dbReference>
<dbReference type="FunFam" id="1.10.3370.10:FF:000001">
    <property type="entry name" value="Preprotein translocase subunit SecY"/>
    <property type="match status" value="1"/>
</dbReference>
<dbReference type="Proteomes" id="UP000176665">
    <property type="component" value="Unassembled WGS sequence"/>
</dbReference>
<comment type="function">
    <text evidence="10 11">The central subunit of the protein translocation channel SecYEG. Consists of two halves formed by TMs 1-5 and 6-10. These two domains form a lateral gate at the front which open onto the bilayer between TMs 2 and 7, and are clamped together by SecE at the back. The channel is closed by both a pore ring composed of hydrophobic SecY resides and a short helix (helix 2A) on the extracellular side of the membrane which forms a plug. The plug probably moves laterally to allow the channel to open. The ring and the pore may move independently.</text>
</comment>
<evidence type="ECO:0000256" key="10">
    <source>
        <dbReference type="HAMAP-Rule" id="MF_01465"/>
    </source>
</evidence>
<dbReference type="PANTHER" id="PTHR10906">
    <property type="entry name" value="SECY/SEC61-ALPHA FAMILY MEMBER"/>
    <property type="match status" value="1"/>
</dbReference>
<keyword evidence="4 10" id="KW-0812">Transmembrane</keyword>
<evidence type="ECO:0000313" key="15">
    <source>
        <dbReference type="Proteomes" id="UP000176665"/>
    </source>
</evidence>
<evidence type="ECO:0000256" key="4">
    <source>
        <dbReference type="ARBA" id="ARBA00022692"/>
    </source>
</evidence>
<keyword evidence="5 10" id="KW-0653">Protein transport</keyword>
<evidence type="ECO:0000256" key="3">
    <source>
        <dbReference type="ARBA" id="ARBA00022448"/>
    </source>
</evidence>
<evidence type="ECO:0000256" key="13">
    <source>
        <dbReference type="RuleBase" id="RU004349"/>
    </source>
</evidence>
<keyword evidence="10" id="KW-1003">Cell membrane</keyword>
<evidence type="ECO:0000256" key="1">
    <source>
        <dbReference type="ARBA" id="ARBA00004141"/>
    </source>
</evidence>
<evidence type="ECO:0000256" key="11">
    <source>
        <dbReference type="RuleBase" id="RU000537"/>
    </source>
</evidence>
<dbReference type="InterPro" id="IPR030659">
    <property type="entry name" value="SecY_CS"/>
</dbReference>
<evidence type="ECO:0000256" key="5">
    <source>
        <dbReference type="ARBA" id="ARBA00022927"/>
    </source>
</evidence>
<comment type="similarity">
    <text evidence="2 10 13">Belongs to the SecY/SEC61-alpha family.</text>
</comment>
<dbReference type="GO" id="GO:0043952">
    <property type="term" value="P:protein transport by the Sec complex"/>
    <property type="evidence" value="ECO:0007669"/>
    <property type="project" value="UniProtKB-UniRule"/>
</dbReference>
<comment type="caution">
    <text evidence="10">Lacks conserved residue(s) required for the propagation of feature annotation.</text>
</comment>
<dbReference type="SUPFAM" id="SSF103491">
    <property type="entry name" value="Preprotein translocase SecY subunit"/>
    <property type="match status" value="1"/>
</dbReference>
<dbReference type="Pfam" id="PF00344">
    <property type="entry name" value="SecY"/>
    <property type="match status" value="1"/>
</dbReference>
<feature type="transmembrane region" description="Helical" evidence="10">
    <location>
        <begin position="389"/>
        <end position="411"/>
    </location>
</feature>
<evidence type="ECO:0000256" key="2">
    <source>
        <dbReference type="ARBA" id="ARBA00005751"/>
    </source>
</evidence>
<dbReference type="AlphaFoldDB" id="A0A1F5YVD7"/>
<comment type="subunit">
    <text evidence="10">Component of the Sec protein translocase complex. Heterotrimer consisting of SecY, SecE and SecG subunits. The heterotrimers can form oligomers, although 1 heterotrimer is thought to be able to translocate proteins. Interacts with the ribosome. Interacts with SecDF, and other proteins may be involved. Interacts with SecA.</text>
</comment>
<keyword evidence="8 10" id="KW-0472">Membrane</keyword>
<comment type="subcellular location">
    <subcellularLocation>
        <location evidence="10">Cell membrane</location>
        <topology evidence="10">Multi-pass membrane protein</topology>
    </subcellularLocation>
    <subcellularLocation>
        <location evidence="1 12">Membrane</location>
        <topology evidence="1 12">Multi-pass membrane protein</topology>
    </subcellularLocation>
</comment>
<evidence type="ECO:0000256" key="12">
    <source>
        <dbReference type="RuleBase" id="RU003484"/>
    </source>
</evidence>
<keyword evidence="6 10" id="KW-1133">Transmembrane helix</keyword>
<feature type="transmembrane region" description="Helical" evidence="10">
    <location>
        <begin position="115"/>
        <end position="135"/>
    </location>
</feature>
<proteinExistence type="inferred from homology"/>
<keyword evidence="7 10" id="KW-0811">Translocation</keyword>
<dbReference type="PROSITE" id="PS00755">
    <property type="entry name" value="SECY_1"/>
    <property type="match status" value="1"/>
</dbReference>
<dbReference type="InterPro" id="IPR023201">
    <property type="entry name" value="SecY_dom_sf"/>
</dbReference>
<dbReference type="InterPro" id="IPR026593">
    <property type="entry name" value="SecY"/>
</dbReference>
<feature type="transmembrane region" description="Helical" evidence="10">
    <location>
        <begin position="206"/>
        <end position="227"/>
    </location>
</feature>
<comment type="caution">
    <text evidence="14">The sequence shown here is derived from an EMBL/GenBank/DDBJ whole genome shotgun (WGS) entry which is preliminary data.</text>
</comment>
<evidence type="ECO:0000256" key="8">
    <source>
        <dbReference type="ARBA" id="ARBA00023136"/>
    </source>
</evidence>
<evidence type="ECO:0000256" key="9">
    <source>
        <dbReference type="ARBA" id="ARBA00039733"/>
    </source>
</evidence>
<dbReference type="GO" id="GO:0006605">
    <property type="term" value="P:protein targeting"/>
    <property type="evidence" value="ECO:0007669"/>
    <property type="project" value="UniProtKB-UniRule"/>
</dbReference>
<dbReference type="PRINTS" id="PR00303">
    <property type="entry name" value="SECYTRNLCASE"/>
</dbReference>
<protein>
    <recommendedName>
        <fullName evidence="9 10">Protein translocase subunit SecY</fullName>
    </recommendedName>
</protein>
<dbReference type="GO" id="GO:0065002">
    <property type="term" value="P:intracellular protein transmembrane transport"/>
    <property type="evidence" value="ECO:0007669"/>
    <property type="project" value="UniProtKB-UniRule"/>
</dbReference>
<dbReference type="InterPro" id="IPR002208">
    <property type="entry name" value="SecY/SEC61-alpha"/>
</dbReference>
<keyword evidence="3 10" id="KW-0813">Transport</keyword>
<evidence type="ECO:0000256" key="7">
    <source>
        <dbReference type="ARBA" id="ARBA00023010"/>
    </source>
</evidence>
<feature type="transmembrane region" description="Helical" evidence="10">
    <location>
        <begin position="147"/>
        <end position="167"/>
    </location>
</feature>
<dbReference type="Gene3D" id="1.10.3370.10">
    <property type="entry name" value="SecY subunit domain"/>
    <property type="match status" value="1"/>
</dbReference>
<evidence type="ECO:0000256" key="6">
    <source>
        <dbReference type="ARBA" id="ARBA00022989"/>
    </source>
</evidence>
<feature type="transmembrane region" description="Helical" evidence="10">
    <location>
        <begin position="358"/>
        <end position="383"/>
    </location>
</feature>
<evidence type="ECO:0000313" key="14">
    <source>
        <dbReference type="EMBL" id="OGG04064.1"/>
    </source>
</evidence>
<dbReference type="PIRSF" id="PIRSF004557">
    <property type="entry name" value="SecY"/>
    <property type="match status" value="1"/>
</dbReference>
<dbReference type="STRING" id="1798371.A2W14_00585"/>
<name>A0A1F5YVD7_9BACT</name>
<organism evidence="14 15">
    <name type="scientific">Candidatus Gottesmanbacteria bacterium RBG_16_37_8</name>
    <dbReference type="NCBI Taxonomy" id="1798371"/>
    <lineage>
        <taxon>Bacteria</taxon>
        <taxon>Candidatus Gottesmaniibacteriota</taxon>
    </lineage>
</organism>
<dbReference type="EMBL" id="MFJA01000007">
    <property type="protein sequence ID" value="OGG04064.1"/>
    <property type="molecule type" value="Genomic_DNA"/>
</dbReference>
<dbReference type="GO" id="GO:0005886">
    <property type="term" value="C:plasma membrane"/>
    <property type="evidence" value="ECO:0007669"/>
    <property type="project" value="UniProtKB-SubCell"/>
</dbReference>
<accession>A0A1F5YVD7</accession>
<feature type="transmembrane region" description="Helical" evidence="10">
    <location>
        <begin position="78"/>
        <end position="95"/>
    </location>
</feature>
<feature type="transmembrane region" description="Helical" evidence="10">
    <location>
        <begin position="264"/>
        <end position="284"/>
    </location>
</feature>
<dbReference type="PROSITE" id="PS00756">
    <property type="entry name" value="SECY_2"/>
    <property type="match status" value="1"/>
</dbReference>
<gene>
    <name evidence="10" type="primary">secY</name>
    <name evidence="14" type="ORF">A2W14_00585</name>
</gene>